<dbReference type="Pfam" id="PF20243">
    <property type="entry name" value="MbnP"/>
    <property type="match status" value="1"/>
</dbReference>
<accession>A0ABW5UC87</accession>
<evidence type="ECO:0000259" key="1">
    <source>
        <dbReference type="Pfam" id="PF20243"/>
    </source>
</evidence>
<name>A0ABW5UC87_9SPHI</name>
<feature type="domain" description="Copper-binding protein MbnP-like" evidence="1">
    <location>
        <begin position="35"/>
        <end position="256"/>
    </location>
</feature>
<protein>
    <submittedName>
        <fullName evidence="2">MbnP family protein</fullName>
    </submittedName>
</protein>
<dbReference type="EMBL" id="JBHUMB010000006">
    <property type="protein sequence ID" value="MFD2742581.1"/>
    <property type="molecule type" value="Genomic_DNA"/>
</dbReference>
<dbReference type="PROSITE" id="PS51257">
    <property type="entry name" value="PROKAR_LIPOPROTEIN"/>
    <property type="match status" value="1"/>
</dbReference>
<evidence type="ECO:0000313" key="3">
    <source>
        <dbReference type="Proteomes" id="UP001597418"/>
    </source>
</evidence>
<evidence type="ECO:0000313" key="2">
    <source>
        <dbReference type="EMBL" id="MFD2742581.1"/>
    </source>
</evidence>
<dbReference type="Proteomes" id="UP001597418">
    <property type="component" value="Unassembled WGS sequence"/>
</dbReference>
<comment type="caution">
    <text evidence="2">The sequence shown here is derived from an EMBL/GenBank/DDBJ whole genome shotgun (WGS) entry which is preliminary data.</text>
</comment>
<reference evidence="3" key="1">
    <citation type="journal article" date="2019" name="Int. J. Syst. Evol. Microbiol.">
        <title>The Global Catalogue of Microorganisms (GCM) 10K type strain sequencing project: providing services to taxonomists for standard genome sequencing and annotation.</title>
        <authorList>
            <consortium name="The Broad Institute Genomics Platform"/>
            <consortium name="The Broad Institute Genome Sequencing Center for Infectious Disease"/>
            <person name="Wu L."/>
            <person name="Ma J."/>
        </authorList>
    </citation>
    <scope>NUCLEOTIDE SEQUENCE [LARGE SCALE GENOMIC DNA]</scope>
    <source>
        <strain evidence="3">KCTC 42247</strain>
    </source>
</reference>
<dbReference type="InterPro" id="IPR046863">
    <property type="entry name" value="MbnP-like_dom"/>
</dbReference>
<proteinExistence type="predicted"/>
<gene>
    <name evidence="2" type="ORF">ACFSQ6_04160</name>
</gene>
<keyword evidence="3" id="KW-1185">Reference proteome</keyword>
<organism evidence="2 3">
    <name type="scientific">Sphingobacterium populi</name>
    <dbReference type="NCBI Taxonomy" id="1812824"/>
    <lineage>
        <taxon>Bacteria</taxon>
        <taxon>Pseudomonadati</taxon>
        <taxon>Bacteroidota</taxon>
        <taxon>Sphingobacteriia</taxon>
        <taxon>Sphingobacteriales</taxon>
        <taxon>Sphingobacteriaceae</taxon>
        <taxon>Sphingobacterium</taxon>
    </lineage>
</organism>
<sequence length="288" mass="33122">MINPKIYFMVGLFGLLFFLSCGKDPDIIDESKMADFSIEFDHIVGEDRFFIDPNYVYRNNSGEQFTIRELKYYISNIKLFRTNGSEYAVPAEESYFLINGEDRNTRFTKVRVPEGDYNRVQFMIGVDRERNMMTPEHRTGVLSFNPNEGHSGMFWTWSQGYIFFKLEGNSPVVSIQQDPTGNQQFKYHIGGFGYPFDDPEAMDNIKTVTVDLTQASGDHIAYVRDGLRSNVHLTVDIMKVFNGPNAIKLSESANVMFNKEESGKIADNYATMFTHDHTENFVRSESEL</sequence>
<dbReference type="RefSeq" id="WP_066755329.1">
    <property type="nucleotide sequence ID" value="NZ_JBHUMB010000006.1"/>
</dbReference>